<reference evidence="2" key="1">
    <citation type="submission" date="2015-04" db="UniProtKB">
        <authorList>
            <consortium name="EnsemblPlants"/>
        </authorList>
    </citation>
    <scope>IDENTIFICATION</scope>
</reference>
<keyword evidence="1" id="KW-0472">Membrane</keyword>
<evidence type="ECO:0000256" key="1">
    <source>
        <dbReference type="SAM" id="Phobius"/>
    </source>
</evidence>
<sequence>MDSLLASAQKMSCTCLSACVRVFVRLSACSTFVCICLVTSAFAVVLHPMFVFFCSDNLRNAGGAQIFPEDKVPAFLVIISYDLVANLCLSLRLEPCCLDAVLHVGN</sequence>
<dbReference type="Proteomes" id="UP000008021">
    <property type="component" value="Chromosome 9"/>
</dbReference>
<accession>A0A0E0EQK8</accession>
<evidence type="ECO:0000313" key="3">
    <source>
        <dbReference type="Proteomes" id="UP000008021"/>
    </source>
</evidence>
<proteinExistence type="predicted"/>
<name>A0A0E0EQK8_9ORYZ</name>
<dbReference type="EnsemblPlants" id="OMERI09G03880.1">
    <property type="protein sequence ID" value="OMERI09G03880.1"/>
    <property type="gene ID" value="OMERI09G03880"/>
</dbReference>
<reference evidence="2" key="2">
    <citation type="submission" date="2018-05" db="EMBL/GenBank/DDBJ databases">
        <title>OmerRS3 (Oryza meridionalis Reference Sequence Version 3).</title>
        <authorList>
            <person name="Zhang J."/>
            <person name="Kudrna D."/>
            <person name="Lee S."/>
            <person name="Talag J."/>
            <person name="Welchert J."/>
            <person name="Wing R.A."/>
        </authorList>
    </citation>
    <scope>NUCLEOTIDE SEQUENCE [LARGE SCALE GENOMIC DNA]</scope>
    <source>
        <strain evidence="2">cv. OR44</strain>
    </source>
</reference>
<keyword evidence="1" id="KW-0812">Transmembrane</keyword>
<dbReference type="AlphaFoldDB" id="A0A0E0EQK8"/>
<dbReference type="Gramene" id="OMERI09G03880.1">
    <property type="protein sequence ID" value="OMERI09G03880.1"/>
    <property type="gene ID" value="OMERI09G03880"/>
</dbReference>
<protein>
    <submittedName>
        <fullName evidence="2">Uncharacterized protein</fullName>
    </submittedName>
</protein>
<evidence type="ECO:0000313" key="2">
    <source>
        <dbReference type="EnsemblPlants" id="OMERI09G03880.1"/>
    </source>
</evidence>
<keyword evidence="1" id="KW-1133">Transmembrane helix</keyword>
<dbReference type="HOGENOM" id="CLU_2227486_0_0_1"/>
<keyword evidence="3" id="KW-1185">Reference proteome</keyword>
<organism evidence="2">
    <name type="scientific">Oryza meridionalis</name>
    <dbReference type="NCBI Taxonomy" id="40149"/>
    <lineage>
        <taxon>Eukaryota</taxon>
        <taxon>Viridiplantae</taxon>
        <taxon>Streptophyta</taxon>
        <taxon>Embryophyta</taxon>
        <taxon>Tracheophyta</taxon>
        <taxon>Spermatophyta</taxon>
        <taxon>Magnoliopsida</taxon>
        <taxon>Liliopsida</taxon>
        <taxon>Poales</taxon>
        <taxon>Poaceae</taxon>
        <taxon>BOP clade</taxon>
        <taxon>Oryzoideae</taxon>
        <taxon>Oryzeae</taxon>
        <taxon>Oryzinae</taxon>
        <taxon>Oryza</taxon>
    </lineage>
</organism>
<feature type="transmembrane region" description="Helical" evidence="1">
    <location>
        <begin position="30"/>
        <end position="53"/>
    </location>
</feature>